<sequence>MFYWQGNIIKGAAWCSGRINFEDFYFQDFNNFYDSLGCFQNWQDMDSIGRGSGIRASLCIRDRATSRTSSDVFRIGMIWNQLAELAEWNERKRSLVLGWINFEDFEDSWSHLNPDGRSLKFSELLGDDFEQFEGSYRGGLQDRKEWTNPNDKE</sequence>
<keyword evidence="2" id="KW-1185">Reference proteome</keyword>
<dbReference type="AlphaFoldDB" id="A0A2G5USP5"/>
<evidence type="ECO:0000313" key="2">
    <source>
        <dbReference type="Proteomes" id="UP000230233"/>
    </source>
</evidence>
<protein>
    <submittedName>
        <fullName evidence="1">Uncharacterized protein</fullName>
    </submittedName>
</protein>
<organism evidence="1 2">
    <name type="scientific">Caenorhabditis nigoni</name>
    <dbReference type="NCBI Taxonomy" id="1611254"/>
    <lineage>
        <taxon>Eukaryota</taxon>
        <taxon>Metazoa</taxon>
        <taxon>Ecdysozoa</taxon>
        <taxon>Nematoda</taxon>
        <taxon>Chromadorea</taxon>
        <taxon>Rhabditida</taxon>
        <taxon>Rhabditina</taxon>
        <taxon>Rhabditomorpha</taxon>
        <taxon>Rhabditoidea</taxon>
        <taxon>Rhabditidae</taxon>
        <taxon>Peloderinae</taxon>
        <taxon>Caenorhabditis</taxon>
    </lineage>
</organism>
<proteinExistence type="predicted"/>
<gene>
    <name evidence="1" type="primary">Cnig_chr_III.g9605</name>
    <name evidence="1" type="ORF">B9Z55_009605</name>
</gene>
<reference evidence="2" key="1">
    <citation type="submission" date="2017-10" db="EMBL/GenBank/DDBJ databases">
        <title>Rapid genome shrinkage in a self-fertile nematode reveals novel sperm competition proteins.</title>
        <authorList>
            <person name="Yin D."/>
            <person name="Schwarz E.M."/>
            <person name="Thomas C.G."/>
            <person name="Felde R.L."/>
            <person name="Korf I.F."/>
            <person name="Cutter A.D."/>
            <person name="Schartner C.M."/>
            <person name="Ralston E.J."/>
            <person name="Meyer B.J."/>
            <person name="Haag E.S."/>
        </authorList>
    </citation>
    <scope>NUCLEOTIDE SEQUENCE [LARGE SCALE GENOMIC DNA]</scope>
    <source>
        <strain evidence="2">JU1422</strain>
    </source>
</reference>
<name>A0A2G5USP5_9PELO</name>
<accession>A0A2G5USP5</accession>
<dbReference type="EMBL" id="PDUG01000003">
    <property type="protein sequence ID" value="PIC42572.1"/>
    <property type="molecule type" value="Genomic_DNA"/>
</dbReference>
<comment type="caution">
    <text evidence="1">The sequence shown here is derived from an EMBL/GenBank/DDBJ whole genome shotgun (WGS) entry which is preliminary data.</text>
</comment>
<evidence type="ECO:0000313" key="1">
    <source>
        <dbReference type="EMBL" id="PIC42572.1"/>
    </source>
</evidence>
<dbReference type="Proteomes" id="UP000230233">
    <property type="component" value="Chromosome III"/>
</dbReference>